<evidence type="ECO:0000313" key="2">
    <source>
        <dbReference type="Proteomes" id="UP000644140"/>
    </source>
</evidence>
<organism evidence="1 2">
    <name type="scientific">Acinetobacter bereziniae</name>
    <name type="common">Acinetobacter genomosp. 10</name>
    <dbReference type="NCBI Taxonomy" id="106648"/>
    <lineage>
        <taxon>Bacteria</taxon>
        <taxon>Pseudomonadati</taxon>
        <taxon>Pseudomonadota</taxon>
        <taxon>Gammaproteobacteria</taxon>
        <taxon>Moraxellales</taxon>
        <taxon>Moraxellaceae</taxon>
        <taxon>Acinetobacter</taxon>
    </lineage>
</organism>
<name>A0A8I1AD10_ACIBZ</name>
<accession>A0A8I1AD10</accession>
<proteinExistence type="predicted"/>
<evidence type="ECO:0000313" key="1">
    <source>
        <dbReference type="EMBL" id="UUN96145.1"/>
    </source>
</evidence>
<protein>
    <submittedName>
        <fullName evidence="1">Phage tail protein</fullName>
    </submittedName>
</protein>
<reference evidence="1" key="1">
    <citation type="submission" date="2022-02" db="EMBL/GenBank/DDBJ databases">
        <title>Characterization of Tn125 harboring carbapenem-resistant Acinetobacter bereziniae clinical isolates.</title>
        <authorList>
            <person name="Wong N.-K."/>
            <person name="Pan Q."/>
        </authorList>
    </citation>
    <scope>NUCLEOTIDE SEQUENCE</scope>
    <source>
        <strain evidence="1">GD03393</strain>
    </source>
</reference>
<sequence length="266" mass="28816">MSIQETIAPLGHTIIALSSPPANPAESTQWIDYLEFVSGAIEQRPAILVVPFSDVEQAEAFADQANIKTCYRVVVVCYHGAAGQEPELAGAMAAALADSQDPAVPFNGVNLGGVEAVSDEFKLTFERVERALNKGVCMIQTGADGKPEIVRAVSTYRVNPNSGLADDIMLDINGALTIDYTRLVMRQATAKERRRKNTAAARRNVRSILLTEALKLEKAEILENVTATADQLIVMQDNVDKSRAVASIPAHWVRGMHVIDATLNVY</sequence>
<gene>
    <name evidence="1" type="ORF">I9054_012190</name>
</gene>
<dbReference type="AlphaFoldDB" id="A0A8I1AD10"/>
<dbReference type="RefSeq" id="WP_151780578.1">
    <property type="nucleotide sequence ID" value="NZ_BKNL01000001.1"/>
</dbReference>
<dbReference type="EMBL" id="CP092085">
    <property type="protein sequence ID" value="UUN96145.1"/>
    <property type="molecule type" value="Genomic_DNA"/>
</dbReference>
<dbReference type="Proteomes" id="UP000644140">
    <property type="component" value="Chromosome"/>
</dbReference>